<evidence type="ECO:0000256" key="2">
    <source>
        <dbReference type="ARBA" id="ARBA00006375"/>
    </source>
</evidence>
<feature type="repeat" description="Solcar" evidence="14">
    <location>
        <begin position="241"/>
        <end position="330"/>
    </location>
</feature>
<accession>A0A7S0AN59</accession>
<evidence type="ECO:0000256" key="11">
    <source>
        <dbReference type="ARBA" id="ARBA00023136"/>
    </source>
</evidence>
<keyword evidence="6 14" id="KW-0812">Transmembrane</keyword>
<comment type="catalytic activity">
    <reaction evidence="12">
        <text>ADP(in) + ATP(out) = ADP(out) + ATP(in)</text>
        <dbReference type="Rhea" id="RHEA:34999"/>
        <dbReference type="ChEBI" id="CHEBI:30616"/>
        <dbReference type="ChEBI" id="CHEBI:456216"/>
    </reaction>
    <physiologicalReaction direction="left-to-right" evidence="12">
        <dbReference type="Rhea" id="RHEA:35000"/>
    </physiologicalReaction>
</comment>
<keyword evidence="10" id="KW-0496">Mitochondrion</keyword>
<evidence type="ECO:0000256" key="6">
    <source>
        <dbReference type="ARBA" id="ARBA00022692"/>
    </source>
</evidence>
<comment type="caution">
    <text evidence="16">Lacks conserved residue(s) required for the propagation of feature annotation.</text>
</comment>
<evidence type="ECO:0000256" key="15">
    <source>
        <dbReference type="RuleBase" id="RU000488"/>
    </source>
</evidence>
<keyword evidence="7" id="KW-0677">Repeat</keyword>
<feature type="transmembrane region" description="Helical" evidence="16">
    <location>
        <begin position="139"/>
        <end position="158"/>
    </location>
</feature>
<dbReference type="SUPFAM" id="SSF103506">
    <property type="entry name" value="Mitochondrial carrier"/>
    <property type="match status" value="1"/>
</dbReference>
<comment type="similarity">
    <text evidence="2 15">Belongs to the mitochondrial carrier (TC 2.A.29) family.</text>
</comment>
<dbReference type="GO" id="GO:0140021">
    <property type="term" value="P:mitochondrial ADP transmembrane transport"/>
    <property type="evidence" value="ECO:0007669"/>
    <property type="project" value="InterPro"/>
</dbReference>
<dbReference type="InterPro" id="IPR002113">
    <property type="entry name" value="ADT_euk_type"/>
</dbReference>
<dbReference type="GO" id="GO:0005743">
    <property type="term" value="C:mitochondrial inner membrane"/>
    <property type="evidence" value="ECO:0007669"/>
    <property type="project" value="UniProtKB-SubCell"/>
</dbReference>
<evidence type="ECO:0000256" key="3">
    <source>
        <dbReference type="ARBA" id="ARBA00011245"/>
    </source>
</evidence>
<keyword evidence="9 16" id="KW-1133">Transmembrane helix</keyword>
<reference evidence="17" key="1">
    <citation type="submission" date="2021-01" db="EMBL/GenBank/DDBJ databases">
        <authorList>
            <person name="Corre E."/>
            <person name="Pelletier E."/>
            <person name="Niang G."/>
            <person name="Scheremetjew M."/>
            <person name="Finn R."/>
            <person name="Kale V."/>
            <person name="Holt S."/>
            <person name="Cochrane G."/>
            <person name="Meng A."/>
            <person name="Brown T."/>
            <person name="Cohen L."/>
        </authorList>
    </citation>
    <scope>NUCLEOTIDE SEQUENCE</scope>
    <source>
        <strain evidence="17">CCMP3303</strain>
    </source>
</reference>
<gene>
    <name evidence="17" type="ORF">MPOL1434_LOCUS4903</name>
</gene>
<comment type="function">
    <text evidence="16">Catalyzes the exchange of ADP and ATP across the membrane.</text>
</comment>
<feature type="repeat" description="Solcar" evidence="14">
    <location>
        <begin position="137"/>
        <end position="229"/>
    </location>
</feature>
<evidence type="ECO:0000256" key="9">
    <source>
        <dbReference type="ARBA" id="ARBA00022989"/>
    </source>
</evidence>
<dbReference type="InterPro" id="IPR018108">
    <property type="entry name" value="MCP_transmembrane"/>
</dbReference>
<keyword evidence="4 15" id="KW-0813">Transport</keyword>
<dbReference type="PROSITE" id="PS50920">
    <property type="entry name" value="SOLCAR"/>
    <property type="match status" value="3"/>
</dbReference>
<evidence type="ECO:0000256" key="5">
    <source>
        <dbReference type="ARBA" id="ARBA00022449"/>
    </source>
</evidence>
<evidence type="ECO:0000256" key="16">
    <source>
        <dbReference type="RuleBase" id="RU368008"/>
    </source>
</evidence>
<dbReference type="PRINTS" id="PR00926">
    <property type="entry name" value="MITOCARRIER"/>
</dbReference>
<keyword evidence="8" id="KW-0999">Mitochondrion inner membrane</keyword>
<dbReference type="Pfam" id="PF00153">
    <property type="entry name" value="Mito_carr"/>
    <property type="match status" value="3"/>
</dbReference>
<proteinExistence type="inferred from homology"/>
<dbReference type="PRINTS" id="PR00927">
    <property type="entry name" value="ADPTRNSLCASE"/>
</dbReference>
<dbReference type="PANTHER" id="PTHR45635">
    <property type="entry name" value="ADP,ATP CARRIER PROTEIN 1-RELATED-RELATED"/>
    <property type="match status" value="1"/>
</dbReference>
<protein>
    <recommendedName>
        <fullName evidence="16">ADP/ATP translocase</fullName>
    </recommendedName>
    <alternativeName>
        <fullName evidence="16">ADP,ATP carrier protein</fullName>
    </alternativeName>
</protein>
<evidence type="ECO:0000256" key="4">
    <source>
        <dbReference type="ARBA" id="ARBA00022448"/>
    </source>
</evidence>
<comment type="function">
    <text evidence="13">ADP:ATP antiporter that mediates import of ADP into the mitochondrial matrix for ATP synthesis, and export of ATP out to fuel the cell. Cycles between the cytoplasmic-open state (c-state) and the matrix-open state (m-state): operates by the alternating access mechanism with a single substrate-binding site intermittently exposed to either the cytosolic (c-state) or matrix (m-state) side of the inner mitochondrial membrane.</text>
</comment>
<dbReference type="AlphaFoldDB" id="A0A7S0AN59"/>
<organism evidence="17">
    <name type="scientific">Minutocellus polymorphus</name>
    <dbReference type="NCBI Taxonomy" id="265543"/>
    <lineage>
        <taxon>Eukaryota</taxon>
        <taxon>Sar</taxon>
        <taxon>Stramenopiles</taxon>
        <taxon>Ochrophyta</taxon>
        <taxon>Bacillariophyta</taxon>
        <taxon>Mediophyceae</taxon>
        <taxon>Cymatosirophycidae</taxon>
        <taxon>Cymatosirales</taxon>
        <taxon>Cymatosiraceae</taxon>
        <taxon>Minutocellus</taxon>
    </lineage>
</organism>
<sequence>MSATPIPQTPPSIAGTRAVKDAVAGTLAGIFARTAVAPVDRVKLILQVRGSIVPCCGTCQPNKVLQSRKAWNVFRAIIREEGFTSLWRGNVPIVLIQAGTSALNFMFMEQYKLAAASSITHLSERYPAMREEGGRSRRFVSSFLSGGLAGATTITFLYPLGFLRTRLAADIGNASKQERVYPNGMRDVTRSIWRSDGFKGFYKGYGIALASVTVYRVVYLGGYDFLKSEIHVNNGDGGVPPTIGQKFLAAQSVSMAASISYYPLDSVRRRMMMEAGKLDHERMYSNSIHCFQRILKEEGLRGFYLGIGADLVRSVGAALVLVSYDEIKRLMNDR</sequence>
<evidence type="ECO:0000256" key="13">
    <source>
        <dbReference type="ARBA" id="ARBA00045250"/>
    </source>
</evidence>
<dbReference type="Gene3D" id="1.50.40.10">
    <property type="entry name" value="Mitochondrial carrier domain"/>
    <property type="match status" value="1"/>
</dbReference>
<comment type="subunit">
    <text evidence="3 16">Monomer.</text>
</comment>
<keyword evidence="11 14" id="KW-0472">Membrane</keyword>
<evidence type="ECO:0000313" key="17">
    <source>
        <dbReference type="EMBL" id="CAD8368365.1"/>
    </source>
</evidence>
<evidence type="ECO:0000256" key="7">
    <source>
        <dbReference type="ARBA" id="ARBA00022737"/>
    </source>
</evidence>
<dbReference type="InterPro" id="IPR002067">
    <property type="entry name" value="MCP"/>
</dbReference>
<feature type="repeat" description="Solcar" evidence="14">
    <location>
        <begin position="16"/>
        <end position="114"/>
    </location>
</feature>
<name>A0A7S0AN59_9STRA</name>
<dbReference type="EMBL" id="HBEJ01008315">
    <property type="protein sequence ID" value="CAD8368365.1"/>
    <property type="molecule type" value="Transcribed_RNA"/>
</dbReference>
<keyword evidence="5" id="KW-0050">Antiport</keyword>
<dbReference type="GO" id="GO:0005471">
    <property type="term" value="F:ATP:ADP antiporter activity"/>
    <property type="evidence" value="ECO:0007669"/>
    <property type="project" value="UniProtKB-UniRule"/>
</dbReference>
<evidence type="ECO:0000256" key="1">
    <source>
        <dbReference type="ARBA" id="ARBA00004448"/>
    </source>
</evidence>
<dbReference type="PANTHER" id="PTHR45635:SF14">
    <property type="entry name" value="ADP_ATP TRANSLOCASE"/>
    <property type="match status" value="1"/>
</dbReference>
<dbReference type="GO" id="GO:1990544">
    <property type="term" value="P:mitochondrial ATP transmembrane transport"/>
    <property type="evidence" value="ECO:0007669"/>
    <property type="project" value="InterPro"/>
</dbReference>
<evidence type="ECO:0000256" key="10">
    <source>
        <dbReference type="ARBA" id="ARBA00023128"/>
    </source>
</evidence>
<evidence type="ECO:0000256" key="8">
    <source>
        <dbReference type="ARBA" id="ARBA00022792"/>
    </source>
</evidence>
<dbReference type="InterPro" id="IPR023395">
    <property type="entry name" value="MCP_dom_sf"/>
</dbReference>
<evidence type="ECO:0000256" key="14">
    <source>
        <dbReference type="PROSITE-ProRule" id="PRU00282"/>
    </source>
</evidence>
<comment type="subcellular location">
    <subcellularLocation>
        <location evidence="16">Membrane</location>
        <topology evidence="16">Multi-pass membrane protein</topology>
    </subcellularLocation>
    <subcellularLocation>
        <location evidence="1">Mitochondrion inner membrane</location>
        <topology evidence="1">Multi-pass membrane protein</topology>
    </subcellularLocation>
</comment>
<evidence type="ECO:0000256" key="12">
    <source>
        <dbReference type="ARBA" id="ARBA00024143"/>
    </source>
</evidence>